<reference evidence="10 11" key="1">
    <citation type="journal article" date="2015" name="Nature">
        <title>rRNA introns, odd ribosomes, and small enigmatic genomes across a large radiation of phyla.</title>
        <authorList>
            <person name="Brown C.T."/>
            <person name="Hug L.A."/>
            <person name="Thomas B.C."/>
            <person name="Sharon I."/>
            <person name="Castelle C.J."/>
            <person name="Singh A."/>
            <person name="Wilkins M.J."/>
            <person name="Williams K.H."/>
            <person name="Banfield J.F."/>
        </authorList>
    </citation>
    <scope>NUCLEOTIDE SEQUENCE [LARGE SCALE GENOMIC DNA]</scope>
</reference>
<keyword evidence="5" id="KW-0963">Cytoplasm</keyword>
<accession>A0A0G0MD27</accession>
<evidence type="ECO:0000256" key="8">
    <source>
        <dbReference type="ARBA" id="ARBA00022691"/>
    </source>
</evidence>
<dbReference type="GO" id="GO:0004719">
    <property type="term" value="F:protein-L-isoaspartate (D-aspartate) O-methyltransferase activity"/>
    <property type="evidence" value="ECO:0007669"/>
    <property type="project" value="UniProtKB-UniRule"/>
</dbReference>
<dbReference type="Gene3D" id="3.40.50.150">
    <property type="entry name" value="Vaccinia Virus protein VP39"/>
    <property type="match status" value="1"/>
</dbReference>
<dbReference type="NCBIfam" id="NF001453">
    <property type="entry name" value="PRK00312.1"/>
    <property type="match status" value="1"/>
</dbReference>
<dbReference type="Pfam" id="PF01135">
    <property type="entry name" value="PCMT"/>
    <property type="match status" value="1"/>
</dbReference>
<dbReference type="EC" id="2.1.1.77" evidence="3 9"/>
<evidence type="ECO:0000313" key="10">
    <source>
        <dbReference type="EMBL" id="KKQ98235.1"/>
    </source>
</evidence>
<dbReference type="PANTHER" id="PTHR11579">
    <property type="entry name" value="PROTEIN-L-ISOASPARTATE O-METHYLTRANSFERASE"/>
    <property type="match status" value="1"/>
</dbReference>
<proteinExistence type="inferred from homology"/>
<evidence type="ECO:0000256" key="9">
    <source>
        <dbReference type="NCBIfam" id="TIGR00080"/>
    </source>
</evidence>
<keyword evidence="6 10" id="KW-0489">Methyltransferase</keyword>
<gene>
    <name evidence="10" type="ORF">UT23_C0004G0074</name>
</gene>
<dbReference type="PATRIC" id="fig|1618549.4.peg.423"/>
<dbReference type="GO" id="GO:0032259">
    <property type="term" value="P:methylation"/>
    <property type="evidence" value="ECO:0007669"/>
    <property type="project" value="UniProtKB-KW"/>
</dbReference>
<comment type="similarity">
    <text evidence="2">Belongs to the methyltransferase superfamily. L-isoaspartyl/D-aspartyl protein methyltransferase family.</text>
</comment>
<evidence type="ECO:0000256" key="2">
    <source>
        <dbReference type="ARBA" id="ARBA00005369"/>
    </source>
</evidence>
<dbReference type="PANTHER" id="PTHR11579:SF0">
    <property type="entry name" value="PROTEIN-L-ISOASPARTATE(D-ASPARTATE) O-METHYLTRANSFERASE"/>
    <property type="match status" value="1"/>
</dbReference>
<protein>
    <recommendedName>
        <fullName evidence="4 9">Protein-L-isoaspartate O-methyltransferase</fullName>
        <ecNumber evidence="3 9">2.1.1.77</ecNumber>
    </recommendedName>
</protein>
<evidence type="ECO:0000256" key="3">
    <source>
        <dbReference type="ARBA" id="ARBA00011890"/>
    </source>
</evidence>
<evidence type="ECO:0000256" key="7">
    <source>
        <dbReference type="ARBA" id="ARBA00022679"/>
    </source>
</evidence>
<comment type="subcellular location">
    <subcellularLocation>
        <location evidence="1">Cytoplasm</location>
    </subcellularLocation>
</comment>
<sequence length="213" mass="23975">MKNAREQMVCEIKTHYGLNSPDVLSVMLQIPREKFVQPQYKNIAYHDGPVSIGYGQTMSQPYTVAFMTDLLDLTGRERVLEIGTGSGYQAAVLSKLAREVYTIEVIPELAKKAKSALKRLGYKNVYVRSGSGEWGWPGKLKFDAIIVTAAIEKDIPEMLFEQLKVGGVLVAPIGRGVDKVMTRYTKIKKQGKEELKKEEFGIFHFVPFVEKKN</sequence>
<evidence type="ECO:0000256" key="4">
    <source>
        <dbReference type="ARBA" id="ARBA00013346"/>
    </source>
</evidence>
<keyword evidence="8" id="KW-0949">S-adenosyl-L-methionine</keyword>
<dbReference type="InterPro" id="IPR000682">
    <property type="entry name" value="PCMT"/>
</dbReference>
<organism evidence="10 11">
    <name type="scientific">Candidatus Woesebacteria bacterium GW2011_GWA1_39_12</name>
    <dbReference type="NCBI Taxonomy" id="1618549"/>
    <lineage>
        <taxon>Bacteria</taxon>
        <taxon>Candidatus Woeseibacteriota</taxon>
    </lineage>
</organism>
<comment type="caution">
    <text evidence="10">The sequence shown here is derived from an EMBL/GenBank/DDBJ whole genome shotgun (WGS) entry which is preliminary data.</text>
</comment>
<dbReference type="NCBIfam" id="TIGR00080">
    <property type="entry name" value="pimt"/>
    <property type="match status" value="1"/>
</dbReference>
<dbReference type="InterPro" id="IPR029063">
    <property type="entry name" value="SAM-dependent_MTases_sf"/>
</dbReference>
<evidence type="ECO:0000256" key="5">
    <source>
        <dbReference type="ARBA" id="ARBA00022490"/>
    </source>
</evidence>
<evidence type="ECO:0000256" key="1">
    <source>
        <dbReference type="ARBA" id="ARBA00004496"/>
    </source>
</evidence>
<dbReference type="FunFam" id="3.40.50.150:FF:000010">
    <property type="entry name" value="Protein-L-isoaspartate O-methyltransferase"/>
    <property type="match status" value="1"/>
</dbReference>
<dbReference type="SUPFAM" id="SSF53335">
    <property type="entry name" value="S-adenosyl-L-methionine-dependent methyltransferases"/>
    <property type="match status" value="1"/>
</dbReference>
<dbReference type="GO" id="GO:0005737">
    <property type="term" value="C:cytoplasm"/>
    <property type="evidence" value="ECO:0007669"/>
    <property type="project" value="UniProtKB-SubCell"/>
</dbReference>
<evidence type="ECO:0000256" key="6">
    <source>
        <dbReference type="ARBA" id="ARBA00022603"/>
    </source>
</evidence>
<dbReference type="Proteomes" id="UP000034325">
    <property type="component" value="Unassembled WGS sequence"/>
</dbReference>
<dbReference type="GO" id="GO:0030091">
    <property type="term" value="P:protein repair"/>
    <property type="evidence" value="ECO:0007669"/>
    <property type="project" value="UniProtKB-UniRule"/>
</dbReference>
<dbReference type="EMBL" id="LBWA01000004">
    <property type="protein sequence ID" value="KKQ98235.1"/>
    <property type="molecule type" value="Genomic_DNA"/>
</dbReference>
<name>A0A0G0MD27_9BACT</name>
<dbReference type="AlphaFoldDB" id="A0A0G0MD27"/>
<dbReference type="CDD" id="cd02440">
    <property type="entry name" value="AdoMet_MTases"/>
    <property type="match status" value="1"/>
</dbReference>
<evidence type="ECO:0000313" key="11">
    <source>
        <dbReference type="Proteomes" id="UP000034325"/>
    </source>
</evidence>
<keyword evidence="7 10" id="KW-0808">Transferase</keyword>